<protein>
    <recommendedName>
        <fullName evidence="3">C2H2-type domain-containing protein</fullName>
    </recommendedName>
</protein>
<dbReference type="Proteomes" id="UP001295684">
    <property type="component" value="Unassembled WGS sequence"/>
</dbReference>
<evidence type="ECO:0000313" key="1">
    <source>
        <dbReference type="EMBL" id="CAI2381001.1"/>
    </source>
</evidence>
<dbReference type="AlphaFoldDB" id="A0AAD1XYJ7"/>
<dbReference type="EMBL" id="CAMPGE010023017">
    <property type="protein sequence ID" value="CAI2381001.1"/>
    <property type="molecule type" value="Genomic_DNA"/>
</dbReference>
<organism evidence="1 2">
    <name type="scientific">Euplotes crassus</name>
    <dbReference type="NCBI Taxonomy" id="5936"/>
    <lineage>
        <taxon>Eukaryota</taxon>
        <taxon>Sar</taxon>
        <taxon>Alveolata</taxon>
        <taxon>Ciliophora</taxon>
        <taxon>Intramacronucleata</taxon>
        <taxon>Spirotrichea</taxon>
        <taxon>Hypotrichia</taxon>
        <taxon>Euplotida</taxon>
        <taxon>Euplotidae</taxon>
        <taxon>Moneuplotes</taxon>
    </lineage>
</organism>
<comment type="caution">
    <text evidence="1">The sequence shown here is derived from an EMBL/GenBank/DDBJ whole genome shotgun (WGS) entry which is preliminary data.</text>
</comment>
<name>A0AAD1XYJ7_EUPCR</name>
<evidence type="ECO:0008006" key="3">
    <source>
        <dbReference type="Google" id="ProtNLM"/>
    </source>
</evidence>
<keyword evidence="2" id="KW-1185">Reference proteome</keyword>
<gene>
    <name evidence="1" type="ORF">ECRASSUSDP1_LOCUS22445</name>
</gene>
<sequence>MNIDHYSDNWGSFSSSEWNYDDFDEKIREDYVSGFKEIDQSDYIDKRMKLNRVSNPSLLISRISFSSIIIPTKEQIRTKKQESLCKLCFKIPKDYALQVTHRKKHNGPRPVSRKIPSKWKSKCRTIEKKATKESKVLTDKTCTSPASLIHSSDRKSCYEPVMQKHRSGSNIALIL</sequence>
<proteinExistence type="predicted"/>
<accession>A0AAD1XYJ7</accession>
<reference evidence="1" key="1">
    <citation type="submission" date="2023-07" db="EMBL/GenBank/DDBJ databases">
        <authorList>
            <consortium name="AG Swart"/>
            <person name="Singh M."/>
            <person name="Singh A."/>
            <person name="Seah K."/>
            <person name="Emmerich C."/>
        </authorList>
    </citation>
    <scope>NUCLEOTIDE SEQUENCE</scope>
    <source>
        <strain evidence="1">DP1</strain>
    </source>
</reference>
<evidence type="ECO:0000313" key="2">
    <source>
        <dbReference type="Proteomes" id="UP001295684"/>
    </source>
</evidence>